<dbReference type="Gene3D" id="3.90.1570.10">
    <property type="entry name" value="tt1808, chain A"/>
    <property type="match status" value="1"/>
</dbReference>
<dbReference type="Proteomes" id="UP000610966">
    <property type="component" value="Unassembled WGS sequence"/>
</dbReference>
<keyword evidence="3" id="KW-1185">Reference proteome</keyword>
<dbReference type="CDD" id="cd06260">
    <property type="entry name" value="DUF820-like"/>
    <property type="match status" value="1"/>
</dbReference>
<evidence type="ECO:0000313" key="3">
    <source>
        <dbReference type="Proteomes" id="UP000610966"/>
    </source>
</evidence>
<dbReference type="SUPFAM" id="SSF52980">
    <property type="entry name" value="Restriction endonuclease-like"/>
    <property type="match status" value="1"/>
</dbReference>
<accession>A0A8J3VZE9</accession>
<organism evidence="2 3">
    <name type="scientific">Sphaerimonospora thailandensis</name>
    <dbReference type="NCBI Taxonomy" id="795644"/>
    <lineage>
        <taxon>Bacteria</taxon>
        <taxon>Bacillati</taxon>
        <taxon>Actinomycetota</taxon>
        <taxon>Actinomycetes</taxon>
        <taxon>Streptosporangiales</taxon>
        <taxon>Streptosporangiaceae</taxon>
        <taxon>Sphaerimonospora</taxon>
    </lineage>
</organism>
<protein>
    <recommendedName>
        <fullName evidence="1">Putative restriction endonuclease domain-containing protein</fullName>
    </recommendedName>
</protein>
<evidence type="ECO:0000259" key="1">
    <source>
        <dbReference type="Pfam" id="PF05685"/>
    </source>
</evidence>
<gene>
    <name evidence="2" type="ORF">Mth01_33120</name>
</gene>
<dbReference type="PANTHER" id="PTHR35400">
    <property type="entry name" value="SLR1083 PROTEIN"/>
    <property type="match status" value="1"/>
</dbReference>
<dbReference type="AlphaFoldDB" id="A0A8J3VZE9"/>
<dbReference type="InterPro" id="IPR011335">
    <property type="entry name" value="Restrct_endonuc-II-like"/>
</dbReference>
<dbReference type="PANTHER" id="PTHR35400:SF3">
    <property type="entry name" value="SLL1072 PROTEIN"/>
    <property type="match status" value="1"/>
</dbReference>
<dbReference type="Pfam" id="PF05685">
    <property type="entry name" value="Uma2"/>
    <property type="match status" value="1"/>
</dbReference>
<reference evidence="2" key="1">
    <citation type="submission" date="2021-01" db="EMBL/GenBank/DDBJ databases">
        <title>Whole genome shotgun sequence of Sphaerimonospora thailandensis NBRC 107569.</title>
        <authorList>
            <person name="Komaki H."/>
            <person name="Tamura T."/>
        </authorList>
    </citation>
    <scope>NUCLEOTIDE SEQUENCE</scope>
    <source>
        <strain evidence="2">NBRC 107569</strain>
    </source>
</reference>
<proteinExistence type="predicted"/>
<name>A0A8J3VZE9_9ACTN</name>
<sequence>MTMTIEFGQHGPLYPWTREDTRDLPEGFRYEIEDGNLLVMNSPAPEHQYVANRLMRLLDDAAEEAGLDVVTLGPLDVDIPGPHPGYRSPDLVTIPYKLTEGGYDLLTGHDILLAIEITGKDAVTRDMITKRQVYAAIGIPYYWVVRLDQSEPRLIAFELVAGEYRETHNVLAGGPVTITDPFRVTVDPATLLRRRT</sequence>
<dbReference type="InterPro" id="IPR012296">
    <property type="entry name" value="Nuclease_put_TT1808"/>
</dbReference>
<feature type="domain" description="Putative restriction endonuclease" evidence="1">
    <location>
        <begin position="20"/>
        <end position="181"/>
    </location>
</feature>
<comment type="caution">
    <text evidence="2">The sequence shown here is derived from an EMBL/GenBank/DDBJ whole genome shotgun (WGS) entry which is preliminary data.</text>
</comment>
<dbReference type="InterPro" id="IPR008538">
    <property type="entry name" value="Uma2"/>
</dbReference>
<dbReference type="EMBL" id="BOOG01000029">
    <property type="protein sequence ID" value="GIH71059.1"/>
    <property type="molecule type" value="Genomic_DNA"/>
</dbReference>
<evidence type="ECO:0000313" key="2">
    <source>
        <dbReference type="EMBL" id="GIH71059.1"/>
    </source>
</evidence>